<keyword evidence="4 8" id="KW-0540">Nuclease</keyword>
<comment type="catalytic activity">
    <reaction evidence="1 8">
        <text>Exonucleolytic cleavage in the 3'- to 5'-direction to yield nucleoside 5'-phosphates.</text>
        <dbReference type="EC" id="3.1.13.1"/>
    </reaction>
</comment>
<dbReference type="CDD" id="cd04471">
    <property type="entry name" value="S1_RNase_R"/>
    <property type="match status" value="1"/>
</dbReference>
<keyword evidence="5 8" id="KW-0378">Hydrolase</keyword>
<proteinExistence type="inferred from homology"/>
<evidence type="ECO:0000256" key="3">
    <source>
        <dbReference type="ARBA" id="ARBA00022490"/>
    </source>
</evidence>
<evidence type="ECO:0000256" key="2">
    <source>
        <dbReference type="ARBA" id="ARBA00004496"/>
    </source>
</evidence>
<dbReference type="EC" id="3.1.13.1" evidence="8"/>
<dbReference type="PANTHER" id="PTHR23355:SF9">
    <property type="entry name" value="DIS3-LIKE EXONUCLEASE 2"/>
    <property type="match status" value="1"/>
</dbReference>
<dbReference type="Proteomes" id="UP000008555">
    <property type="component" value="Chromosome"/>
</dbReference>
<dbReference type="NCBIfam" id="TIGR02063">
    <property type="entry name" value="RNase_R"/>
    <property type="match status" value="1"/>
</dbReference>
<name>A9KE37_COXBN</name>
<dbReference type="HAMAP" id="MF_01895">
    <property type="entry name" value="RNase_R"/>
    <property type="match status" value="1"/>
</dbReference>
<dbReference type="Pfam" id="PF08206">
    <property type="entry name" value="OB_RNB"/>
    <property type="match status" value="1"/>
</dbReference>
<feature type="domain" description="S1 motif" evidence="9">
    <location>
        <begin position="649"/>
        <end position="730"/>
    </location>
</feature>
<dbReference type="SMART" id="SM00316">
    <property type="entry name" value="S1"/>
    <property type="match status" value="2"/>
</dbReference>
<dbReference type="GO" id="GO:0006402">
    <property type="term" value="P:mRNA catabolic process"/>
    <property type="evidence" value="ECO:0007669"/>
    <property type="project" value="TreeGrafter"/>
</dbReference>
<dbReference type="SMART" id="SM00357">
    <property type="entry name" value="CSP"/>
    <property type="match status" value="1"/>
</dbReference>
<dbReference type="Gene3D" id="2.40.50.140">
    <property type="entry name" value="Nucleic acid-binding proteins"/>
    <property type="match status" value="2"/>
</dbReference>
<organism evidence="10 11">
    <name type="scientific">Coxiella burnetii (strain Dugway 5J108-111)</name>
    <dbReference type="NCBI Taxonomy" id="434922"/>
    <lineage>
        <taxon>Bacteria</taxon>
        <taxon>Pseudomonadati</taxon>
        <taxon>Pseudomonadota</taxon>
        <taxon>Gammaproteobacteria</taxon>
        <taxon>Legionellales</taxon>
        <taxon>Coxiellaceae</taxon>
        <taxon>Coxiella</taxon>
    </lineage>
</organism>
<comment type="function">
    <text evidence="8">3'-5' exoribonuclease that releases 5'-nucleoside monophosphates and is involved in maturation of structured RNAs.</text>
</comment>
<dbReference type="InterPro" id="IPR050180">
    <property type="entry name" value="RNR_Ribonuclease"/>
</dbReference>
<dbReference type="AlphaFoldDB" id="A9KE37"/>
<evidence type="ECO:0000313" key="10">
    <source>
        <dbReference type="EMBL" id="ABS77728.2"/>
    </source>
</evidence>
<protein>
    <recommendedName>
        <fullName evidence="8">Ribonuclease R</fullName>
        <shortName evidence="8">RNase R</shortName>
        <ecNumber evidence="8">3.1.13.1</ecNumber>
    </recommendedName>
</protein>
<keyword evidence="3 8" id="KW-0963">Cytoplasm</keyword>
<sequence>MRYYSVLPLKEELVVKSYRKKDPYYEREASLYEHPVPSREFIIQYLKEINRPVSFKHLLSAFDLKKAEEKEGLQRRLIAMERDGQVISNRRGSYALVKELELIRGRVQAHRDGFGFLIPDDGSVDIFLPAREMRMVFTDDIVLVRITNPKERRPEGAIVEILERNTHQVVGRYFEEGGIAFVDPNHKLITQDILIPPGQQGEAKTGQFVVAEITVQPTKRRQAMGRIIEILGDQLTPGMEVELAIRTHELPYRWPNEVLREAKKLPVELMEYDKKGRKDLRKLPFMTIDGEDARDFDDAVYCESKSSGWKLYVAIADVSHYVSRESALDKEGQLRGNSVYFPSKVIPMLPEALSNNLCSLVPNKDRLAIVCEIHLTAKGKVSKYQFYEAVIHSHARLTYTQVAAMLRGEKTKNEEMLPHIKNLDQLYQNLLRQRINRGAIEFETTETRIQFDQKGKIKRIVPVVRNEAHRIIEECMLVANVSASHFLQEKNVPTLYRVHEGPDEQKLHDLKQFLRAFGLRLTGGDKPTPMDYAKLLLRIEKRPDAHLLQTVMLRSLRQAIYTPEDGGHFGLSYERYCHFTSPIRRYPDLLVHRGIRHALQKKSPKKFHYDNPKLGELGEHCSMTERRADRATREAVDWLKCEYMMNKIGQAYAGHIVDVTGFGVFVQLDQIYIEGLVHITALENDYYHFDPVHHLLRGKRSGRVYRLGDTIRVIVARVDLDDRKIDFVLEEVNSPPLQKRKSRRKKARG</sequence>
<dbReference type="FunFam" id="2.40.50.140:FF:000213">
    <property type="entry name" value="Ribonuclease R"/>
    <property type="match status" value="1"/>
</dbReference>
<comment type="subcellular location">
    <subcellularLocation>
        <location evidence="2 8">Cytoplasm</location>
    </subcellularLocation>
</comment>
<reference evidence="10 11" key="1">
    <citation type="journal article" date="2009" name="Infect. Immun.">
        <title>Comparative genomics reveal extensive transposon-mediated genomic plasticity and diversity among potential effector proteins within the genus Coxiella.</title>
        <authorList>
            <person name="Beare P.A."/>
            <person name="Unsworth N."/>
            <person name="Andoh M."/>
            <person name="Voth D.E."/>
            <person name="Omsland A."/>
            <person name="Gilk S.D."/>
            <person name="Williams K.P."/>
            <person name="Sobral B.W."/>
            <person name="Kupko J.J.III."/>
            <person name="Porcella S.F."/>
            <person name="Samuel J.E."/>
            <person name="Heinzen R.A."/>
        </authorList>
    </citation>
    <scope>NUCLEOTIDE SEQUENCE [LARGE SCALE GENOMIC DNA]</scope>
    <source>
        <strain evidence="10 11">Dugway 5J108-111</strain>
    </source>
</reference>
<evidence type="ECO:0000256" key="8">
    <source>
        <dbReference type="HAMAP-Rule" id="MF_01895"/>
    </source>
</evidence>
<accession>A9KE37</accession>
<dbReference type="KEGG" id="cbd:CBUD_1192"/>
<dbReference type="HOGENOM" id="CLU_002333_7_0_6"/>
<evidence type="ECO:0000256" key="5">
    <source>
        <dbReference type="ARBA" id="ARBA00022801"/>
    </source>
</evidence>
<dbReference type="InterPro" id="IPR011805">
    <property type="entry name" value="RNase_R"/>
</dbReference>
<dbReference type="InterPro" id="IPR004476">
    <property type="entry name" value="RNase_II/RNase_R"/>
</dbReference>
<dbReference type="InterPro" id="IPR012340">
    <property type="entry name" value="NA-bd_OB-fold"/>
</dbReference>
<dbReference type="EMBL" id="CP000733">
    <property type="protein sequence ID" value="ABS77728.2"/>
    <property type="molecule type" value="Genomic_DNA"/>
</dbReference>
<evidence type="ECO:0000256" key="6">
    <source>
        <dbReference type="ARBA" id="ARBA00022839"/>
    </source>
</evidence>
<dbReference type="SMART" id="SM00955">
    <property type="entry name" value="RNB"/>
    <property type="match status" value="1"/>
</dbReference>
<dbReference type="GO" id="GO:0008859">
    <property type="term" value="F:exoribonuclease II activity"/>
    <property type="evidence" value="ECO:0007669"/>
    <property type="project" value="UniProtKB-UniRule"/>
</dbReference>
<comment type="similarity">
    <text evidence="8">Belongs to the RNR ribonuclease family. RNase R subfamily.</text>
</comment>
<dbReference type="InterPro" id="IPR001900">
    <property type="entry name" value="RNase_II/R"/>
</dbReference>
<dbReference type="Pfam" id="PF17876">
    <property type="entry name" value="CSD2"/>
    <property type="match status" value="1"/>
</dbReference>
<evidence type="ECO:0000256" key="1">
    <source>
        <dbReference type="ARBA" id="ARBA00001849"/>
    </source>
</evidence>
<keyword evidence="7 8" id="KW-0694">RNA-binding</keyword>
<dbReference type="InterPro" id="IPR011129">
    <property type="entry name" value="CSD"/>
</dbReference>
<gene>
    <name evidence="8 10" type="primary">rnr</name>
    <name evidence="10" type="ordered locus">CBUD_1192</name>
</gene>
<dbReference type="InterPro" id="IPR003029">
    <property type="entry name" value="S1_domain"/>
</dbReference>
<evidence type="ECO:0000259" key="9">
    <source>
        <dbReference type="PROSITE" id="PS50126"/>
    </source>
</evidence>
<dbReference type="SUPFAM" id="SSF50249">
    <property type="entry name" value="Nucleic acid-binding proteins"/>
    <property type="match status" value="4"/>
</dbReference>
<evidence type="ECO:0000256" key="7">
    <source>
        <dbReference type="ARBA" id="ARBA00022884"/>
    </source>
</evidence>
<dbReference type="InterPro" id="IPR040476">
    <property type="entry name" value="CSD2"/>
</dbReference>
<evidence type="ECO:0000313" key="11">
    <source>
        <dbReference type="Proteomes" id="UP000008555"/>
    </source>
</evidence>
<dbReference type="Pfam" id="PF00773">
    <property type="entry name" value="RNB"/>
    <property type="match status" value="1"/>
</dbReference>
<dbReference type="PANTHER" id="PTHR23355">
    <property type="entry name" value="RIBONUCLEASE"/>
    <property type="match status" value="1"/>
</dbReference>
<dbReference type="GO" id="GO:0005829">
    <property type="term" value="C:cytosol"/>
    <property type="evidence" value="ECO:0007669"/>
    <property type="project" value="UniProtKB-ARBA"/>
</dbReference>
<dbReference type="Pfam" id="PF00575">
    <property type="entry name" value="S1"/>
    <property type="match status" value="1"/>
</dbReference>
<dbReference type="GO" id="GO:0003723">
    <property type="term" value="F:RNA binding"/>
    <property type="evidence" value="ECO:0007669"/>
    <property type="project" value="UniProtKB-UniRule"/>
</dbReference>
<evidence type="ECO:0000256" key="4">
    <source>
        <dbReference type="ARBA" id="ARBA00022722"/>
    </source>
</evidence>
<dbReference type="InterPro" id="IPR013223">
    <property type="entry name" value="RNase_B_OB_dom"/>
</dbReference>
<dbReference type="PROSITE" id="PS50126">
    <property type="entry name" value="S1"/>
    <property type="match status" value="1"/>
</dbReference>
<dbReference type="NCBIfam" id="TIGR00358">
    <property type="entry name" value="3_prime_RNase"/>
    <property type="match status" value="1"/>
</dbReference>
<keyword evidence="6 8" id="KW-0269">Exonuclease</keyword>